<dbReference type="GO" id="GO:0002055">
    <property type="term" value="F:adenine binding"/>
    <property type="evidence" value="ECO:0007669"/>
    <property type="project" value="TreeGrafter"/>
</dbReference>
<protein>
    <recommendedName>
        <fullName evidence="6 11">Adenine phosphoribosyltransferase</fullName>
        <shortName evidence="11">APRT</shortName>
        <ecNumber evidence="6 11">2.4.2.7</ecNumber>
    </recommendedName>
</protein>
<dbReference type="FunFam" id="3.40.50.2020:FF:000021">
    <property type="entry name" value="Adenine phosphoribosyltransferase"/>
    <property type="match status" value="1"/>
</dbReference>
<dbReference type="GO" id="GO:0003999">
    <property type="term" value="F:adenine phosphoribosyltransferase activity"/>
    <property type="evidence" value="ECO:0007669"/>
    <property type="project" value="UniProtKB-UniRule"/>
</dbReference>
<dbReference type="STRING" id="1913578.LPB140_11000"/>
<dbReference type="Pfam" id="PF00156">
    <property type="entry name" value="Pribosyltran"/>
    <property type="match status" value="1"/>
</dbReference>
<feature type="domain" description="Phosphoribosyltransferase" evidence="12">
    <location>
        <begin position="46"/>
        <end position="144"/>
    </location>
</feature>
<reference evidence="13 14" key="1">
    <citation type="submission" date="2016-11" db="EMBL/GenBank/DDBJ databases">
        <title>Sphingorhabdus sp. LPB0140, isolated from marine environment.</title>
        <authorList>
            <person name="Kim E."/>
            <person name="Yi H."/>
        </authorList>
    </citation>
    <scope>NUCLEOTIDE SEQUENCE [LARGE SCALE GENOMIC DNA]</scope>
    <source>
        <strain evidence="13 14">LPB0140</strain>
    </source>
</reference>
<evidence type="ECO:0000313" key="14">
    <source>
        <dbReference type="Proteomes" id="UP000242561"/>
    </source>
</evidence>
<dbReference type="InterPro" id="IPR050054">
    <property type="entry name" value="UPRTase/APRTase"/>
</dbReference>
<organism evidence="13 14">
    <name type="scientific">Sphingorhabdus lutea</name>
    <dbReference type="NCBI Taxonomy" id="1913578"/>
    <lineage>
        <taxon>Bacteria</taxon>
        <taxon>Pseudomonadati</taxon>
        <taxon>Pseudomonadota</taxon>
        <taxon>Alphaproteobacteria</taxon>
        <taxon>Sphingomonadales</taxon>
        <taxon>Sphingomonadaceae</taxon>
        <taxon>Sphingorhabdus</taxon>
    </lineage>
</organism>
<evidence type="ECO:0000256" key="11">
    <source>
        <dbReference type="HAMAP-Rule" id="MF_00004"/>
    </source>
</evidence>
<keyword evidence="9 11" id="KW-0808">Transferase</keyword>
<dbReference type="EMBL" id="CP018154">
    <property type="protein sequence ID" value="APG63224.1"/>
    <property type="molecule type" value="Genomic_DNA"/>
</dbReference>
<dbReference type="KEGG" id="sphl:LPB140_11000"/>
<keyword evidence="14" id="KW-1185">Reference proteome</keyword>
<evidence type="ECO:0000259" key="12">
    <source>
        <dbReference type="Pfam" id="PF00156"/>
    </source>
</evidence>
<comment type="similarity">
    <text evidence="5 11">Belongs to the purine/pyrimidine phosphoribosyltransferase family.</text>
</comment>
<dbReference type="GO" id="GO:0006166">
    <property type="term" value="P:purine ribonucleoside salvage"/>
    <property type="evidence" value="ECO:0007669"/>
    <property type="project" value="UniProtKB-KW"/>
</dbReference>
<dbReference type="SUPFAM" id="SSF53271">
    <property type="entry name" value="PRTase-like"/>
    <property type="match status" value="1"/>
</dbReference>
<keyword evidence="10 11" id="KW-0660">Purine salvage</keyword>
<dbReference type="PANTHER" id="PTHR32315">
    <property type="entry name" value="ADENINE PHOSPHORIBOSYLTRANSFERASE"/>
    <property type="match status" value="1"/>
</dbReference>
<keyword evidence="8 11" id="KW-0328">Glycosyltransferase</keyword>
<proteinExistence type="inferred from homology"/>
<dbReference type="Proteomes" id="UP000242561">
    <property type="component" value="Chromosome"/>
</dbReference>
<dbReference type="InterPro" id="IPR005764">
    <property type="entry name" value="Ade_phspho_trans"/>
</dbReference>
<evidence type="ECO:0000256" key="5">
    <source>
        <dbReference type="ARBA" id="ARBA00008391"/>
    </source>
</evidence>
<evidence type="ECO:0000256" key="7">
    <source>
        <dbReference type="ARBA" id="ARBA00022490"/>
    </source>
</evidence>
<comment type="catalytic activity">
    <reaction evidence="1 11">
        <text>AMP + diphosphate = 5-phospho-alpha-D-ribose 1-diphosphate + adenine</text>
        <dbReference type="Rhea" id="RHEA:16609"/>
        <dbReference type="ChEBI" id="CHEBI:16708"/>
        <dbReference type="ChEBI" id="CHEBI:33019"/>
        <dbReference type="ChEBI" id="CHEBI:58017"/>
        <dbReference type="ChEBI" id="CHEBI:456215"/>
        <dbReference type="EC" id="2.4.2.7"/>
    </reaction>
</comment>
<dbReference type="GO" id="GO:0044209">
    <property type="term" value="P:AMP salvage"/>
    <property type="evidence" value="ECO:0007669"/>
    <property type="project" value="UniProtKB-UniRule"/>
</dbReference>
<dbReference type="RefSeq" id="WP_072559876.1">
    <property type="nucleotide sequence ID" value="NZ_CP018154.1"/>
</dbReference>
<dbReference type="GO" id="GO:0005737">
    <property type="term" value="C:cytoplasm"/>
    <property type="evidence" value="ECO:0007669"/>
    <property type="project" value="UniProtKB-SubCell"/>
</dbReference>
<name>A0A1L3JDL0_9SPHN</name>
<comment type="subunit">
    <text evidence="11">Homodimer.</text>
</comment>
<dbReference type="CDD" id="cd06223">
    <property type="entry name" value="PRTases_typeI"/>
    <property type="match status" value="1"/>
</dbReference>
<evidence type="ECO:0000313" key="13">
    <source>
        <dbReference type="EMBL" id="APG63224.1"/>
    </source>
</evidence>
<dbReference type="Gene3D" id="3.40.50.2020">
    <property type="match status" value="1"/>
</dbReference>
<comment type="subcellular location">
    <subcellularLocation>
        <location evidence="3 11">Cytoplasm</location>
    </subcellularLocation>
</comment>
<dbReference type="GO" id="GO:0006168">
    <property type="term" value="P:adenine salvage"/>
    <property type="evidence" value="ECO:0007669"/>
    <property type="project" value="InterPro"/>
</dbReference>
<evidence type="ECO:0000256" key="1">
    <source>
        <dbReference type="ARBA" id="ARBA00000868"/>
    </source>
</evidence>
<dbReference type="EC" id="2.4.2.7" evidence="6 11"/>
<evidence type="ECO:0000256" key="4">
    <source>
        <dbReference type="ARBA" id="ARBA00004659"/>
    </source>
</evidence>
<accession>A0A1L3JDL0</accession>
<dbReference type="NCBIfam" id="NF002634">
    <property type="entry name" value="PRK02304.1-3"/>
    <property type="match status" value="1"/>
</dbReference>
<dbReference type="InterPro" id="IPR000836">
    <property type="entry name" value="PRTase_dom"/>
</dbReference>
<comment type="pathway">
    <text evidence="4 11">Purine metabolism; AMP biosynthesis via salvage pathway; AMP from adenine: step 1/1.</text>
</comment>
<evidence type="ECO:0000256" key="2">
    <source>
        <dbReference type="ARBA" id="ARBA00003968"/>
    </source>
</evidence>
<evidence type="ECO:0000256" key="9">
    <source>
        <dbReference type="ARBA" id="ARBA00022679"/>
    </source>
</evidence>
<sequence>MNHHHDNDDLRSLIRTVPDYPKPGIMFRDVSTLLLDGAGFRTMIDRMAAMVDSDTKFIAGIEARGFIVAAGLSYALGLGKVMLRKPGKLPGAKIGVDYELEYGSDRLEMHIGHVGAGDKILLVDDLIATGGTALAGLDLIHQAGGIVEQSLFIVDLPDLGGADKLRHSGIKADSLICFDGD</sequence>
<dbReference type="InterPro" id="IPR029057">
    <property type="entry name" value="PRTase-like"/>
</dbReference>
<dbReference type="GO" id="GO:0016208">
    <property type="term" value="F:AMP binding"/>
    <property type="evidence" value="ECO:0007669"/>
    <property type="project" value="TreeGrafter"/>
</dbReference>
<dbReference type="HAMAP" id="MF_00004">
    <property type="entry name" value="Aden_phosphoribosyltr"/>
    <property type="match status" value="1"/>
</dbReference>
<evidence type="ECO:0000256" key="3">
    <source>
        <dbReference type="ARBA" id="ARBA00004496"/>
    </source>
</evidence>
<comment type="function">
    <text evidence="2 11">Catalyzes a salvage reaction resulting in the formation of AMP, that is energically less costly than de novo synthesis.</text>
</comment>
<evidence type="ECO:0000256" key="10">
    <source>
        <dbReference type="ARBA" id="ARBA00022726"/>
    </source>
</evidence>
<dbReference type="UniPathway" id="UPA00588">
    <property type="reaction ID" value="UER00646"/>
</dbReference>
<dbReference type="OrthoDB" id="9803963at2"/>
<gene>
    <name evidence="11" type="primary">apt</name>
    <name evidence="13" type="ORF">LPB140_11000</name>
</gene>
<evidence type="ECO:0000256" key="6">
    <source>
        <dbReference type="ARBA" id="ARBA00011893"/>
    </source>
</evidence>
<dbReference type="AlphaFoldDB" id="A0A1L3JDL0"/>
<dbReference type="NCBIfam" id="NF002636">
    <property type="entry name" value="PRK02304.1-5"/>
    <property type="match status" value="1"/>
</dbReference>
<evidence type="ECO:0000256" key="8">
    <source>
        <dbReference type="ARBA" id="ARBA00022676"/>
    </source>
</evidence>
<dbReference type="PANTHER" id="PTHR32315:SF3">
    <property type="entry name" value="ADENINE PHOSPHORIBOSYLTRANSFERASE"/>
    <property type="match status" value="1"/>
</dbReference>
<keyword evidence="7 11" id="KW-0963">Cytoplasm</keyword>